<organism evidence="5 6">
    <name type="scientific">Methanocaldococcus lauensis</name>
    <dbReference type="NCBI Taxonomy" id="2546128"/>
    <lineage>
        <taxon>Archaea</taxon>
        <taxon>Methanobacteriati</taxon>
        <taxon>Methanobacteriota</taxon>
        <taxon>Methanomada group</taxon>
        <taxon>Methanococci</taxon>
        <taxon>Methanococcales</taxon>
        <taxon>Methanocaldococcaceae</taxon>
        <taxon>Methanocaldococcus</taxon>
    </lineage>
</organism>
<sequence length="354" mass="42163">MRFFDREKELNYLKTYCQLEPNSILFVYGPKSSGKTRVMLKVIEELNKKDDIVFFYYDLRRYATPTKEEFLKIFFEKGDKKYLLNKFEIDLKIFKFGIEENFDFNNLSLNDVFDKIYESIEAVIKEGKKPVLIIDELQKLKNIYFNTENQRFSASPLLRFGDGGKSLLNELFNLFVHLTKVRHLCHVICLTSDTLFIEEIYKNSTLENAAKYYLIDWLNKKNIKKILKEEGFSEEEINYASKFISLPYEIVDLIENKKLGLSVEETINQWINIDVDKIKYLIDTSDLNEEEIYSVLSKFKDKIKINYKTDVKKDEMKYIKFLIENEILFYDVINGIIKPTSIKKWYAIKEILKK</sequence>
<dbReference type="InterPro" id="IPR051667">
    <property type="entry name" value="Archaeal_ATPase_domain"/>
</dbReference>
<proteinExistence type="inferred from homology"/>
<name>A0A8D6PWK4_9EURY</name>
<evidence type="ECO:0000256" key="3">
    <source>
        <dbReference type="ARBA" id="ARBA00022840"/>
    </source>
</evidence>
<dbReference type="InterPro" id="IPR027417">
    <property type="entry name" value="P-loop_NTPase"/>
</dbReference>
<dbReference type="InterPro" id="IPR011579">
    <property type="entry name" value="ATPase_dom"/>
</dbReference>
<evidence type="ECO:0000256" key="2">
    <source>
        <dbReference type="ARBA" id="ARBA00022741"/>
    </source>
</evidence>
<accession>A0A8D6PWK4</accession>
<comment type="similarity">
    <text evidence="1">Belongs to the archaeal ATPase family.</text>
</comment>
<dbReference type="SUPFAM" id="SSF52540">
    <property type="entry name" value="P-loop containing nucleoside triphosphate hydrolases"/>
    <property type="match status" value="1"/>
</dbReference>
<evidence type="ECO:0000313" key="6">
    <source>
        <dbReference type="Proteomes" id="UP000679213"/>
    </source>
</evidence>
<dbReference type="GO" id="GO:0005524">
    <property type="term" value="F:ATP binding"/>
    <property type="evidence" value="ECO:0007669"/>
    <property type="project" value="UniProtKB-KW"/>
</dbReference>
<gene>
    <name evidence="5" type="ORF">MLAUSG7_1501</name>
</gene>
<dbReference type="PANTHER" id="PTHR37096">
    <property type="entry name" value="YALI0E33429P"/>
    <property type="match status" value="1"/>
</dbReference>
<feature type="domain" description="AAA+ ATPase" evidence="4">
    <location>
        <begin position="21"/>
        <end position="216"/>
    </location>
</feature>
<evidence type="ECO:0000259" key="4">
    <source>
        <dbReference type="SMART" id="SM00382"/>
    </source>
</evidence>
<dbReference type="GeneID" id="65884284"/>
<dbReference type="InterPro" id="IPR049081">
    <property type="entry name" value="MJ1010-like_2nd"/>
</dbReference>
<keyword evidence="3" id="KW-0067">ATP-binding</keyword>
<dbReference type="Gene3D" id="1.10.10.10">
    <property type="entry name" value="Winged helix-like DNA-binding domain superfamily/Winged helix DNA-binding domain"/>
    <property type="match status" value="1"/>
</dbReference>
<evidence type="ECO:0000256" key="1">
    <source>
        <dbReference type="ARBA" id="ARBA00006755"/>
    </source>
</evidence>
<dbReference type="Pfam" id="PF21690">
    <property type="entry name" value="MJ1010-like_2nd"/>
    <property type="match status" value="1"/>
</dbReference>
<dbReference type="AlphaFoldDB" id="A0A8D6PWK4"/>
<dbReference type="EMBL" id="LR792632">
    <property type="protein sequence ID" value="CAB3289945.1"/>
    <property type="molecule type" value="Genomic_DNA"/>
</dbReference>
<reference evidence="5 6" key="1">
    <citation type="submission" date="2020-04" db="EMBL/GenBank/DDBJ databases">
        <authorList>
            <consortium name="Genoscope - CEA"/>
            <person name="William W."/>
        </authorList>
    </citation>
    <scope>NUCLEOTIDE SEQUENCE [LARGE SCALE GENOMIC DNA]</scope>
    <source>
        <strain evidence="5 6">SG7</strain>
    </source>
</reference>
<dbReference type="PANTHER" id="PTHR37096:SF1">
    <property type="entry name" value="AAA+ ATPASE DOMAIN-CONTAINING PROTEIN"/>
    <property type="match status" value="1"/>
</dbReference>
<dbReference type="RefSeq" id="WP_214399822.1">
    <property type="nucleotide sequence ID" value="NZ_LR792632.1"/>
</dbReference>
<dbReference type="InterPro" id="IPR036388">
    <property type="entry name" value="WH-like_DNA-bd_sf"/>
</dbReference>
<dbReference type="KEGG" id="mesg:MLAUSG7_1501"/>
<dbReference type="Pfam" id="PF01637">
    <property type="entry name" value="ATPase_2"/>
    <property type="match status" value="1"/>
</dbReference>
<protein>
    <submittedName>
        <fullName evidence="5">ATPase</fullName>
    </submittedName>
</protein>
<dbReference type="SMART" id="SM00382">
    <property type="entry name" value="AAA"/>
    <property type="match status" value="1"/>
</dbReference>
<keyword evidence="2" id="KW-0547">Nucleotide-binding</keyword>
<dbReference type="Proteomes" id="UP000679213">
    <property type="component" value="Chromosome I"/>
</dbReference>
<evidence type="ECO:0000313" key="5">
    <source>
        <dbReference type="EMBL" id="CAB3289945.1"/>
    </source>
</evidence>
<keyword evidence="6" id="KW-1185">Reference proteome</keyword>
<dbReference type="Gene3D" id="3.40.50.300">
    <property type="entry name" value="P-loop containing nucleotide triphosphate hydrolases"/>
    <property type="match status" value="1"/>
</dbReference>
<dbReference type="InterPro" id="IPR003593">
    <property type="entry name" value="AAA+_ATPase"/>
</dbReference>